<evidence type="ECO:0000313" key="9">
    <source>
        <dbReference type="Proteomes" id="UP000006695"/>
    </source>
</evidence>
<dbReference type="GO" id="GO:0005737">
    <property type="term" value="C:cytoplasm"/>
    <property type="evidence" value="ECO:0007669"/>
    <property type="project" value="UniProtKB-SubCell"/>
</dbReference>
<evidence type="ECO:0000256" key="6">
    <source>
        <dbReference type="SAM" id="SignalP"/>
    </source>
</evidence>
<evidence type="ECO:0000256" key="3">
    <source>
        <dbReference type="ARBA" id="ARBA00022490"/>
    </source>
</evidence>
<evidence type="ECO:0000256" key="4">
    <source>
        <dbReference type="ARBA" id="ARBA00023069"/>
    </source>
</evidence>
<name>A5G6Y7_GEOUR</name>
<feature type="signal peptide" evidence="6">
    <location>
        <begin position="1"/>
        <end position="23"/>
    </location>
</feature>
<keyword evidence="5" id="KW-0966">Cell projection</keyword>
<evidence type="ECO:0000256" key="2">
    <source>
        <dbReference type="ARBA" id="ARBA00004496"/>
    </source>
</evidence>
<dbReference type="KEGG" id="gur:Gura_3399"/>
<gene>
    <name evidence="8" type="ordered locus">Gura_3399</name>
</gene>
<organism evidence="8 9">
    <name type="scientific">Geotalea uraniireducens (strain Rf4)</name>
    <name type="common">Geobacter uraniireducens</name>
    <dbReference type="NCBI Taxonomy" id="351605"/>
    <lineage>
        <taxon>Bacteria</taxon>
        <taxon>Pseudomonadati</taxon>
        <taxon>Thermodesulfobacteriota</taxon>
        <taxon>Desulfuromonadia</taxon>
        <taxon>Geobacterales</taxon>
        <taxon>Geobacteraceae</taxon>
        <taxon>Geotalea</taxon>
    </lineage>
</organism>
<dbReference type="Pfam" id="PF22544">
    <property type="entry name" value="HYDIN_VesB_CFA65-like_Ig"/>
    <property type="match status" value="1"/>
</dbReference>
<feature type="domain" description="HYDIN/VesB/CFA65-like Ig-like" evidence="7">
    <location>
        <begin position="131"/>
        <end position="223"/>
    </location>
</feature>
<proteinExistence type="predicted"/>
<dbReference type="AlphaFoldDB" id="A5G6Y7"/>
<dbReference type="Gene3D" id="2.60.40.10">
    <property type="entry name" value="Immunoglobulins"/>
    <property type="match status" value="2"/>
</dbReference>
<accession>A5G6Y7</accession>
<evidence type="ECO:0000313" key="8">
    <source>
        <dbReference type="EMBL" id="ABQ27555.1"/>
    </source>
</evidence>
<protein>
    <recommendedName>
        <fullName evidence="7">HYDIN/VesB/CFA65-like Ig-like domain-containing protein</fullName>
    </recommendedName>
</protein>
<keyword evidence="3" id="KW-0963">Cytoplasm</keyword>
<dbReference type="InterPro" id="IPR011467">
    <property type="entry name" value="DUF1573"/>
</dbReference>
<dbReference type="STRING" id="351605.Gura_3399"/>
<dbReference type="InterPro" id="IPR013783">
    <property type="entry name" value="Ig-like_fold"/>
</dbReference>
<keyword evidence="9" id="KW-1185">Reference proteome</keyword>
<dbReference type="NCBIfam" id="NF012200">
    <property type="entry name" value="choice_anch_D"/>
    <property type="match status" value="2"/>
</dbReference>
<reference evidence="8 9" key="1">
    <citation type="submission" date="2007-05" db="EMBL/GenBank/DDBJ databases">
        <title>Complete sequence of Geobacter uraniireducens Rf4.</title>
        <authorList>
            <consortium name="US DOE Joint Genome Institute"/>
            <person name="Copeland A."/>
            <person name="Lucas S."/>
            <person name="Lapidus A."/>
            <person name="Barry K."/>
            <person name="Detter J.C."/>
            <person name="Glavina del Rio T."/>
            <person name="Hammon N."/>
            <person name="Israni S."/>
            <person name="Dalin E."/>
            <person name="Tice H."/>
            <person name="Pitluck S."/>
            <person name="Chertkov O."/>
            <person name="Brettin T."/>
            <person name="Bruce D."/>
            <person name="Han C."/>
            <person name="Schmutz J."/>
            <person name="Larimer F."/>
            <person name="Land M."/>
            <person name="Hauser L."/>
            <person name="Kyrpides N."/>
            <person name="Mikhailova N."/>
            <person name="Shelobolina E."/>
            <person name="Aklujkar M."/>
            <person name="Lovley D."/>
            <person name="Richardson P."/>
        </authorList>
    </citation>
    <scope>NUCLEOTIDE SEQUENCE [LARGE SCALE GENOMIC DNA]</scope>
    <source>
        <strain evidence="9">ATCC BAA-1134 / JCM 13001 / Rf4</strain>
    </source>
</reference>
<dbReference type="PANTHER" id="PTHR37833">
    <property type="entry name" value="LIPOPROTEIN-RELATED"/>
    <property type="match status" value="1"/>
</dbReference>
<dbReference type="InterPro" id="IPR053879">
    <property type="entry name" value="HYDIN_VesB_CFA65-like_Ig"/>
</dbReference>
<dbReference type="OrthoDB" id="5506770at2"/>
<dbReference type="Pfam" id="PF07610">
    <property type="entry name" value="DUF1573"/>
    <property type="match status" value="1"/>
</dbReference>
<evidence type="ECO:0000256" key="1">
    <source>
        <dbReference type="ARBA" id="ARBA00004138"/>
    </source>
</evidence>
<dbReference type="EMBL" id="CP000698">
    <property type="protein sequence ID" value="ABQ27555.1"/>
    <property type="molecule type" value="Genomic_DNA"/>
</dbReference>
<evidence type="ECO:0000259" key="7">
    <source>
        <dbReference type="Pfam" id="PF22544"/>
    </source>
</evidence>
<feature type="chain" id="PRO_5002681486" description="HYDIN/VesB/CFA65-like Ig-like domain-containing protein" evidence="6">
    <location>
        <begin position="24"/>
        <end position="229"/>
    </location>
</feature>
<comment type="subcellular location">
    <subcellularLocation>
        <location evidence="1">Cell projection</location>
        <location evidence="1">Cilium</location>
    </subcellularLocation>
    <subcellularLocation>
        <location evidence="2">Cytoplasm</location>
    </subcellularLocation>
</comment>
<evidence type="ECO:0000256" key="5">
    <source>
        <dbReference type="ARBA" id="ARBA00023273"/>
    </source>
</evidence>
<keyword evidence="6" id="KW-0732">Signal</keyword>
<dbReference type="RefSeq" id="WP_011940216.1">
    <property type="nucleotide sequence ID" value="NC_009483.1"/>
</dbReference>
<sequence>MKLSSAITTAFFLIILSGASALAAPQLVVDEPNFSFGTIPQGKKVNHVFAIRNSGDTPLTIQRVRPSCGCTTANASSPVIQPGKSGEIKITFDSTNFFGKVSKTVFIDTNDPKSPAVTLTLTGSITEEIQIAPRQLNLGQTKIGTPKEVTISVTNRGNRPLKLVSAKSPISQVVARIRKDQLKPGESGVIDVTVTPRAEDRMLSGYLFITTDNPQKSEIMVPLYASAVK</sequence>
<dbReference type="HOGENOM" id="CLU_097110_0_0_7"/>
<dbReference type="PANTHER" id="PTHR37833:SF1">
    <property type="entry name" value="SIGNAL PEPTIDE PROTEIN"/>
    <property type="match status" value="1"/>
</dbReference>
<dbReference type="Proteomes" id="UP000006695">
    <property type="component" value="Chromosome"/>
</dbReference>
<keyword evidence="4" id="KW-0969">Cilium</keyword>